<feature type="transmembrane region" description="Helical" evidence="1">
    <location>
        <begin position="137"/>
        <end position="155"/>
    </location>
</feature>
<reference evidence="3 4" key="1">
    <citation type="submission" date="2020-08" db="EMBL/GenBank/DDBJ databases">
        <title>Genomic Encyclopedia of Type Strains, Phase IV (KMG-IV): sequencing the most valuable type-strain genomes for metagenomic binning, comparative biology and taxonomic classification.</title>
        <authorList>
            <person name="Goeker M."/>
        </authorList>
    </citation>
    <scope>NUCLEOTIDE SEQUENCE [LARGE SCALE GENOMIC DNA]</scope>
    <source>
        <strain evidence="3 4">DSM 104969</strain>
    </source>
</reference>
<dbReference type="PANTHER" id="PTHR14969:SF13">
    <property type="entry name" value="AT30094P"/>
    <property type="match status" value="1"/>
</dbReference>
<feature type="transmembrane region" description="Helical" evidence="1">
    <location>
        <begin position="203"/>
        <end position="226"/>
    </location>
</feature>
<dbReference type="EC" id="3.6.1.27" evidence="3"/>
<gene>
    <name evidence="3" type="ORF">GGR21_001353</name>
</gene>
<dbReference type="Gene3D" id="1.20.144.10">
    <property type="entry name" value="Phosphatidic acid phosphatase type 2/haloperoxidase"/>
    <property type="match status" value="1"/>
</dbReference>
<dbReference type="AlphaFoldDB" id="A0A840CHM6"/>
<dbReference type="InterPro" id="IPR000326">
    <property type="entry name" value="PAP2/HPO"/>
</dbReference>
<dbReference type="RefSeq" id="WP_183306401.1">
    <property type="nucleotide sequence ID" value="NZ_JACIEP010000004.1"/>
</dbReference>
<dbReference type="SUPFAM" id="SSF48317">
    <property type="entry name" value="Acid phosphatase/Vanadium-dependent haloperoxidase"/>
    <property type="match status" value="1"/>
</dbReference>
<keyword evidence="4" id="KW-1185">Reference proteome</keyword>
<organism evidence="3 4">
    <name type="scientific">Dysgonomonas hofstadii</name>
    <dbReference type="NCBI Taxonomy" id="637886"/>
    <lineage>
        <taxon>Bacteria</taxon>
        <taxon>Pseudomonadati</taxon>
        <taxon>Bacteroidota</taxon>
        <taxon>Bacteroidia</taxon>
        <taxon>Bacteroidales</taxon>
        <taxon>Dysgonomonadaceae</taxon>
        <taxon>Dysgonomonas</taxon>
    </lineage>
</organism>
<keyword evidence="1" id="KW-0472">Membrane</keyword>
<accession>A0A840CHM6</accession>
<protein>
    <submittedName>
        <fullName evidence="3">Undecaprenyl-diphosphatase</fullName>
        <ecNumber evidence="3">3.6.1.27</ecNumber>
    </submittedName>
</protein>
<dbReference type="EMBL" id="JACIEP010000004">
    <property type="protein sequence ID" value="MBB4035460.1"/>
    <property type="molecule type" value="Genomic_DNA"/>
</dbReference>
<name>A0A840CHM6_9BACT</name>
<feature type="domain" description="Phosphatidic acid phosphatase type 2/haloperoxidase" evidence="2">
    <location>
        <begin position="60"/>
        <end position="176"/>
    </location>
</feature>
<feature type="transmembrane region" description="Helical" evidence="1">
    <location>
        <begin position="28"/>
        <end position="50"/>
    </location>
</feature>
<dbReference type="GO" id="GO:0050380">
    <property type="term" value="F:undecaprenyl-diphosphatase activity"/>
    <property type="evidence" value="ECO:0007669"/>
    <property type="project" value="UniProtKB-EC"/>
</dbReference>
<feature type="transmembrane region" description="Helical" evidence="1">
    <location>
        <begin position="161"/>
        <end position="182"/>
    </location>
</feature>
<keyword evidence="1" id="KW-1133">Transmembrane helix</keyword>
<evidence type="ECO:0000259" key="2">
    <source>
        <dbReference type="SMART" id="SM00014"/>
    </source>
</evidence>
<dbReference type="InterPro" id="IPR036938">
    <property type="entry name" value="PAP2/HPO_sf"/>
</dbReference>
<proteinExistence type="predicted"/>
<keyword evidence="3" id="KW-0378">Hydrolase</keyword>
<sequence length="229" mass="26641">MFDQTIPYEENLFFLINGAHTHFLDNVMWLYSGLKIWMPLAVLVIINIIYKRNWRQWLIVLLAIILLFILCDQISSHIIKPLVARSRPTHFPGVMEHVKILYNYTGGKYGFISGHATNCFGFAVFMALLFKNRFFSFVIFSWATIMAYSRVYLGVHFISDIVGGIIVGLIIGFCIYKIYSYVIQEIQQKSKTQFNTAYPARQINIMSLVIVLYILSFCLLSEYLIIYLK</sequence>
<evidence type="ECO:0000313" key="4">
    <source>
        <dbReference type="Proteomes" id="UP000555103"/>
    </source>
</evidence>
<dbReference type="PANTHER" id="PTHR14969">
    <property type="entry name" value="SPHINGOSINE-1-PHOSPHATE PHOSPHOHYDROLASE"/>
    <property type="match status" value="1"/>
</dbReference>
<dbReference type="Proteomes" id="UP000555103">
    <property type="component" value="Unassembled WGS sequence"/>
</dbReference>
<comment type="caution">
    <text evidence="3">The sequence shown here is derived from an EMBL/GenBank/DDBJ whole genome shotgun (WGS) entry which is preliminary data.</text>
</comment>
<evidence type="ECO:0000313" key="3">
    <source>
        <dbReference type="EMBL" id="MBB4035460.1"/>
    </source>
</evidence>
<keyword evidence="1" id="KW-0812">Transmembrane</keyword>
<evidence type="ECO:0000256" key="1">
    <source>
        <dbReference type="SAM" id="Phobius"/>
    </source>
</evidence>
<dbReference type="SMART" id="SM00014">
    <property type="entry name" value="acidPPc"/>
    <property type="match status" value="1"/>
</dbReference>
<feature type="transmembrane region" description="Helical" evidence="1">
    <location>
        <begin position="109"/>
        <end position="130"/>
    </location>
</feature>
<feature type="transmembrane region" description="Helical" evidence="1">
    <location>
        <begin position="57"/>
        <end position="79"/>
    </location>
</feature>
<dbReference type="Pfam" id="PF01569">
    <property type="entry name" value="PAP2"/>
    <property type="match status" value="1"/>
</dbReference>